<evidence type="ECO:0000256" key="1">
    <source>
        <dbReference type="ARBA" id="ARBA00004123"/>
    </source>
</evidence>
<evidence type="ECO:0000256" key="2">
    <source>
        <dbReference type="ARBA" id="ARBA00022478"/>
    </source>
</evidence>
<evidence type="ECO:0008006" key="8">
    <source>
        <dbReference type="Google" id="ProtNLM"/>
    </source>
</evidence>
<dbReference type="InterPro" id="IPR007811">
    <property type="entry name" value="RPC4"/>
</dbReference>
<dbReference type="PANTHER" id="PTHR13408:SF0">
    <property type="entry name" value="DNA-DIRECTED RNA POLYMERASE III SUBUNIT RPC4"/>
    <property type="match status" value="1"/>
</dbReference>
<dbReference type="EMBL" id="CP119898">
    <property type="protein sequence ID" value="WFD28614.1"/>
    <property type="molecule type" value="Genomic_DNA"/>
</dbReference>
<dbReference type="GO" id="GO:0005666">
    <property type="term" value="C:RNA polymerase III complex"/>
    <property type="evidence" value="ECO:0007669"/>
    <property type="project" value="InterPro"/>
</dbReference>
<name>A0AAF0J492_9BASI</name>
<feature type="compositionally biased region" description="Polar residues" evidence="5">
    <location>
        <begin position="48"/>
        <end position="68"/>
    </location>
</feature>
<evidence type="ECO:0000313" key="6">
    <source>
        <dbReference type="EMBL" id="WFD28614.1"/>
    </source>
</evidence>
<keyword evidence="7" id="KW-1185">Reference proteome</keyword>
<proteinExistence type="predicted"/>
<comment type="subcellular location">
    <subcellularLocation>
        <location evidence="1">Nucleus</location>
    </subcellularLocation>
</comment>
<feature type="region of interest" description="Disordered" evidence="5">
    <location>
        <begin position="1"/>
        <end position="135"/>
    </location>
</feature>
<sequence>MSDGSSQQEGHAPRGRITGPSTRVPKQGRTMSMVPSRSSSGVGVTGTASLVDSPATSRSSTPQPSASRIQFRPVMPQRRRTPSAQMPPVKSEPEQRPKPARSTTRPTPRPPRELTATGPFALGTASSSSTSRQKMDMYMPLRSSTPVSTSTTMAAAAAVPATATATDTTGVDIELVHQLDDMAPQSLLQAPPSLKREPSSTKAELPDTPADVNESQALDLSDNENDAEEEVTSFLSSSLQSGQPSGQLFLFQFPQTALSFQHAEGPKAENDTDAPVEGLMGQLDVYPNGRIVLRIGDMPFEVAGGSESSFLQQVMLLDADRQSALCLGELSGKVVVTPQLDYLMEHALANAP</sequence>
<protein>
    <recommendedName>
        <fullName evidence="8">DNA-directed RNA polymerase III subunit RPC4</fullName>
    </recommendedName>
</protein>
<evidence type="ECO:0000313" key="7">
    <source>
        <dbReference type="Proteomes" id="UP001213623"/>
    </source>
</evidence>
<dbReference type="PANTHER" id="PTHR13408">
    <property type="entry name" value="DNA-DIRECTED RNA POLYMERASE III"/>
    <property type="match status" value="1"/>
</dbReference>
<feature type="region of interest" description="Disordered" evidence="5">
    <location>
        <begin position="189"/>
        <end position="214"/>
    </location>
</feature>
<organism evidence="6 7">
    <name type="scientific">Malassezia nana</name>
    <dbReference type="NCBI Taxonomy" id="180528"/>
    <lineage>
        <taxon>Eukaryota</taxon>
        <taxon>Fungi</taxon>
        <taxon>Dikarya</taxon>
        <taxon>Basidiomycota</taxon>
        <taxon>Ustilaginomycotina</taxon>
        <taxon>Malasseziomycetes</taxon>
        <taxon>Malasseziales</taxon>
        <taxon>Malasseziaceae</taxon>
        <taxon>Malassezia</taxon>
    </lineage>
</organism>
<feature type="compositionally biased region" description="Low complexity" evidence="5">
    <location>
        <begin position="29"/>
        <end position="47"/>
    </location>
</feature>
<evidence type="ECO:0000256" key="5">
    <source>
        <dbReference type="SAM" id="MobiDB-lite"/>
    </source>
</evidence>
<evidence type="ECO:0000256" key="4">
    <source>
        <dbReference type="ARBA" id="ARBA00023242"/>
    </source>
</evidence>
<reference evidence="6" key="1">
    <citation type="submission" date="2023-03" db="EMBL/GenBank/DDBJ databases">
        <title>Mating type loci evolution in Malassezia.</title>
        <authorList>
            <person name="Coelho M.A."/>
        </authorList>
    </citation>
    <scope>NUCLEOTIDE SEQUENCE</scope>
    <source>
        <strain evidence="6">CBS 9557</strain>
    </source>
</reference>
<keyword evidence="2" id="KW-0240">DNA-directed RNA polymerase</keyword>
<gene>
    <name evidence="6" type="ORF">MNAN1_003627</name>
</gene>
<dbReference type="Pfam" id="PF05132">
    <property type="entry name" value="RNA_pol_Rpc4"/>
    <property type="match status" value="1"/>
</dbReference>
<keyword evidence="3" id="KW-0804">Transcription</keyword>
<accession>A0AAF0J492</accession>
<keyword evidence="4" id="KW-0539">Nucleus</keyword>
<evidence type="ECO:0000256" key="3">
    <source>
        <dbReference type="ARBA" id="ARBA00023163"/>
    </source>
</evidence>
<dbReference type="GO" id="GO:0042797">
    <property type="term" value="P:tRNA transcription by RNA polymerase III"/>
    <property type="evidence" value="ECO:0007669"/>
    <property type="project" value="TreeGrafter"/>
</dbReference>
<dbReference type="GO" id="GO:0003677">
    <property type="term" value="F:DNA binding"/>
    <property type="evidence" value="ECO:0007669"/>
    <property type="project" value="InterPro"/>
</dbReference>
<dbReference type="AlphaFoldDB" id="A0AAF0J492"/>
<dbReference type="Proteomes" id="UP001213623">
    <property type="component" value="Chromosome 7"/>
</dbReference>